<dbReference type="InterPro" id="IPR029787">
    <property type="entry name" value="Nucleotide_cyclase"/>
</dbReference>
<dbReference type="AlphaFoldDB" id="A0A4V2PCV2"/>
<comment type="catalytic activity">
    <reaction evidence="3">
        <text>2 GTP = 3',3'-c-di-GMP + 2 diphosphate</text>
        <dbReference type="Rhea" id="RHEA:24898"/>
        <dbReference type="ChEBI" id="CHEBI:33019"/>
        <dbReference type="ChEBI" id="CHEBI:37565"/>
        <dbReference type="ChEBI" id="CHEBI:58805"/>
        <dbReference type="EC" id="2.7.7.65"/>
    </reaction>
</comment>
<feature type="transmembrane region" description="Helical" evidence="4">
    <location>
        <begin position="214"/>
        <end position="240"/>
    </location>
</feature>
<gene>
    <name evidence="6" type="ORF">CLV83_4323</name>
</gene>
<dbReference type="EMBL" id="SMFU01000014">
    <property type="protein sequence ID" value="TCK02626.1"/>
    <property type="molecule type" value="Genomic_DNA"/>
</dbReference>
<keyword evidence="4" id="KW-0472">Membrane</keyword>
<reference evidence="6 7" key="1">
    <citation type="submission" date="2019-03" db="EMBL/GenBank/DDBJ databases">
        <title>Genomic Encyclopedia of Archaeal and Bacterial Type Strains, Phase II (KMG-II): from individual species to whole genera.</title>
        <authorList>
            <person name="Goeker M."/>
        </authorList>
    </citation>
    <scope>NUCLEOTIDE SEQUENCE [LARGE SCALE GENOMIC DNA]</scope>
    <source>
        <strain evidence="6 7">DSM 27697</strain>
    </source>
</reference>
<dbReference type="FunFam" id="3.30.70.270:FF:000001">
    <property type="entry name" value="Diguanylate cyclase domain protein"/>
    <property type="match status" value="1"/>
</dbReference>
<dbReference type="OrthoDB" id="9812260at2"/>
<comment type="caution">
    <text evidence="6">The sequence shown here is derived from an EMBL/GenBank/DDBJ whole genome shotgun (WGS) entry which is preliminary data.</text>
</comment>
<keyword evidence="4" id="KW-1133">Transmembrane helix</keyword>
<dbReference type="PANTHER" id="PTHR45138">
    <property type="entry name" value="REGULATORY COMPONENTS OF SENSORY TRANSDUCTION SYSTEM"/>
    <property type="match status" value="1"/>
</dbReference>
<feature type="transmembrane region" description="Helical" evidence="4">
    <location>
        <begin position="75"/>
        <end position="96"/>
    </location>
</feature>
<dbReference type="PROSITE" id="PS50887">
    <property type="entry name" value="GGDEF"/>
    <property type="match status" value="1"/>
</dbReference>
<dbReference type="InterPro" id="IPR050469">
    <property type="entry name" value="Diguanylate_Cyclase"/>
</dbReference>
<dbReference type="Pfam" id="PF00990">
    <property type="entry name" value="GGDEF"/>
    <property type="match status" value="1"/>
</dbReference>
<comment type="cofactor">
    <cofactor evidence="1">
        <name>Mg(2+)</name>
        <dbReference type="ChEBI" id="CHEBI:18420"/>
    </cofactor>
</comment>
<protein>
    <recommendedName>
        <fullName evidence="2">diguanylate cyclase</fullName>
        <ecNumber evidence="2">2.7.7.65</ecNumber>
    </recommendedName>
</protein>
<evidence type="ECO:0000313" key="7">
    <source>
        <dbReference type="Proteomes" id="UP000294546"/>
    </source>
</evidence>
<feature type="domain" description="GGDEF" evidence="5">
    <location>
        <begin position="320"/>
        <end position="454"/>
    </location>
</feature>
<dbReference type="EC" id="2.7.7.65" evidence="2"/>
<name>A0A4V2PCV2_9GAMM</name>
<evidence type="ECO:0000256" key="1">
    <source>
        <dbReference type="ARBA" id="ARBA00001946"/>
    </source>
</evidence>
<dbReference type="InterPro" id="IPR043128">
    <property type="entry name" value="Rev_trsase/Diguanyl_cyclase"/>
</dbReference>
<dbReference type="InterPro" id="IPR000160">
    <property type="entry name" value="GGDEF_dom"/>
</dbReference>
<dbReference type="SUPFAM" id="SSF55073">
    <property type="entry name" value="Nucleotide cyclase"/>
    <property type="match status" value="1"/>
</dbReference>
<dbReference type="Proteomes" id="UP000294546">
    <property type="component" value="Unassembled WGS sequence"/>
</dbReference>
<organism evidence="6 7">
    <name type="scientific">Marinobacterium mangrovicola</name>
    <dbReference type="NCBI Taxonomy" id="1476959"/>
    <lineage>
        <taxon>Bacteria</taxon>
        <taxon>Pseudomonadati</taxon>
        <taxon>Pseudomonadota</taxon>
        <taxon>Gammaproteobacteria</taxon>
        <taxon>Oceanospirillales</taxon>
        <taxon>Oceanospirillaceae</taxon>
        <taxon>Marinobacterium</taxon>
    </lineage>
</organism>
<dbReference type="PANTHER" id="PTHR45138:SF9">
    <property type="entry name" value="DIGUANYLATE CYCLASE DGCM-RELATED"/>
    <property type="match status" value="1"/>
</dbReference>
<dbReference type="RefSeq" id="WP_132297679.1">
    <property type="nucleotide sequence ID" value="NZ_SMFU01000014.1"/>
</dbReference>
<keyword evidence="4" id="KW-0812">Transmembrane</keyword>
<evidence type="ECO:0000256" key="3">
    <source>
        <dbReference type="ARBA" id="ARBA00034247"/>
    </source>
</evidence>
<feature type="transmembrane region" description="Helical" evidence="4">
    <location>
        <begin position="108"/>
        <end position="130"/>
    </location>
</feature>
<sequence length="454" mass="49649">MKKTFPLVLAVFAIALIGIFSRPSGYLADLWPANSLILGLMLRNPQLARSGFWLWSGLAMVVADLITGSSVIKALVLNTGNIFSVMAGLIVARRWRLALYPVKDVVDVLSIAPVALAAAVAAGLFGMYANPLLFDGSVADGFTYWLVTEFVNYVVFLPLFIVAPAFSALSSGAIKACLARMNLLSLLPGVSVIALCLLAMTISGPGVIAVPLIGLLWCAFAYSVFSTALITLVYCVWTLISLSNGYIDPDQQISYWLNVISLRVTVAMVALVPIILSCYIHCNRSRLRDLEYASNHDELTGTLTRRALYNLVQGEDEQPESMTLLMIDLDHFKSINDNHGHPVGDRVLKHFVEIARRCLRPDDAFCRMGGEEFMVVLRDLPADGANRVAARIRASFEESPLILESGELIDATVSIGVAVRYSDEDDFDALAIKADRALYEAKQSGRNRIIHFAD</sequence>
<accession>A0A4V2PCV2</accession>
<keyword evidence="7" id="KW-1185">Reference proteome</keyword>
<feature type="transmembrane region" description="Helical" evidence="4">
    <location>
        <begin position="142"/>
        <end position="163"/>
    </location>
</feature>
<dbReference type="CDD" id="cd01949">
    <property type="entry name" value="GGDEF"/>
    <property type="match status" value="1"/>
</dbReference>
<evidence type="ECO:0000256" key="2">
    <source>
        <dbReference type="ARBA" id="ARBA00012528"/>
    </source>
</evidence>
<feature type="transmembrane region" description="Helical" evidence="4">
    <location>
        <begin position="260"/>
        <end position="280"/>
    </location>
</feature>
<evidence type="ECO:0000313" key="6">
    <source>
        <dbReference type="EMBL" id="TCK02626.1"/>
    </source>
</evidence>
<evidence type="ECO:0000256" key="4">
    <source>
        <dbReference type="SAM" id="Phobius"/>
    </source>
</evidence>
<dbReference type="SMART" id="SM00267">
    <property type="entry name" value="GGDEF"/>
    <property type="match status" value="1"/>
</dbReference>
<feature type="transmembrane region" description="Helical" evidence="4">
    <location>
        <begin position="183"/>
        <end position="202"/>
    </location>
</feature>
<dbReference type="GO" id="GO:0052621">
    <property type="term" value="F:diguanylate cyclase activity"/>
    <property type="evidence" value="ECO:0007669"/>
    <property type="project" value="UniProtKB-EC"/>
</dbReference>
<dbReference type="NCBIfam" id="TIGR00254">
    <property type="entry name" value="GGDEF"/>
    <property type="match status" value="1"/>
</dbReference>
<proteinExistence type="predicted"/>
<dbReference type="Gene3D" id="3.30.70.270">
    <property type="match status" value="1"/>
</dbReference>
<evidence type="ECO:0000259" key="5">
    <source>
        <dbReference type="PROSITE" id="PS50887"/>
    </source>
</evidence>